<keyword evidence="1" id="KW-0472">Membrane</keyword>
<protein>
    <recommendedName>
        <fullName evidence="2">DUF6589 domain-containing protein</fullName>
    </recommendedName>
</protein>
<dbReference type="OMA" id="MACADVI"/>
<evidence type="ECO:0000256" key="1">
    <source>
        <dbReference type="SAM" id="Phobius"/>
    </source>
</evidence>
<keyword evidence="1" id="KW-0812">Transmembrane</keyword>
<dbReference type="Proteomes" id="UP000217790">
    <property type="component" value="Unassembled WGS sequence"/>
</dbReference>
<dbReference type="InParanoid" id="A0A2H3DEY4"/>
<feature type="domain" description="DUF6589" evidence="2">
    <location>
        <begin position="2"/>
        <end position="99"/>
    </location>
</feature>
<proteinExistence type="predicted"/>
<feature type="transmembrane region" description="Helical" evidence="1">
    <location>
        <begin position="71"/>
        <end position="92"/>
    </location>
</feature>
<sequence>MTQHPGRAMHADESTYDGNWEVLVDVRKQKDWSDEEWEWFLEFFHRDLATREHLEGLRRMRVIEKSAKNRLDFIIFVLGLFHLKMAAANAYWQIHIEPKED</sequence>
<evidence type="ECO:0000313" key="3">
    <source>
        <dbReference type="EMBL" id="PBK93785.1"/>
    </source>
</evidence>
<dbReference type="EMBL" id="KZ293655">
    <property type="protein sequence ID" value="PBK93785.1"/>
    <property type="molecule type" value="Genomic_DNA"/>
</dbReference>
<keyword evidence="4" id="KW-1185">Reference proteome</keyword>
<name>A0A2H3DEY4_ARMGA</name>
<evidence type="ECO:0000259" key="2">
    <source>
        <dbReference type="Pfam" id="PF20231"/>
    </source>
</evidence>
<dbReference type="InterPro" id="IPR046496">
    <property type="entry name" value="DUF6589"/>
</dbReference>
<organism evidence="3 4">
    <name type="scientific">Armillaria gallica</name>
    <name type="common">Bulbous honey fungus</name>
    <name type="synonym">Armillaria bulbosa</name>
    <dbReference type="NCBI Taxonomy" id="47427"/>
    <lineage>
        <taxon>Eukaryota</taxon>
        <taxon>Fungi</taxon>
        <taxon>Dikarya</taxon>
        <taxon>Basidiomycota</taxon>
        <taxon>Agaricomycotina</taxon>
        <taxon>Agaricomycetes</taxon>
        <taxon>Agaricomycetidae</taxon>
        <taxon>Agaricales</taxon>
        <taxon>Marasmiineae</taxon>
        <taxon>Physalacriaceae</taxon>
        <taxon>Armillaria</taxon>
    </lineage>
</organism>
<dbReference type="STRING" id="47427.A0A2H3DEY4"/>
<reference evidence="4" key="1">
    <citation type="journal article" date="2017" name="Nat. Ecol. Evol.">
        <title>Genome expansion and lineage-specific genetic innovations in the forest pathogenic fungi Armillaria.</title>
        <authorList>
            <person name="Sipos G."/>
            <person name="Prasanna A.N."/>
            <person name="Walter M.C."/>
            <person name="O'Connor E."/>
            <person name="Balint B."/>
            <person name="Krizsan K."/>
            <person name="Kiss B."/>
            <person name="Hess J."/>
            <person name="Varga T."/>
            <person name="Slot J."/>
            <person name="Riley R."/>
            <person name="Boka B."/>
            <person name="Rigling D."/>
            <person name="Barry K."/>
            <person name="Lee J."/>
            <person name="Mihaltcheva S."/>
            <person name="LaButti K."/>
            <person name="Lipzen A."/>
            <person name="Waldron R."/>
            <person name="Moloney N.M."/>
            <person name="Sperisen C."/>
            <person name="Kredics L."/>
            <person name="Vagvoelgyi C."/>
            <person name="Patrignani A."/>
            <person name="Fitzpatrick D."/>
            <person name="Nagy I."/>
            <person name="Doyle S."/>
            <person name="Anderson J.B."/>
            <person name="Grigoriev I.V."/>
            <person name="Gueldener U."/>
            <person name="Muensterkoetter M."/>
            <person name="Nagy L.G."/>
        </authorList>
    </citation>
    <scope>NUCLEOTIDE SEQUENCE [LARGE SCALE GENOMIC DNA]</scope>
    <source>
        <strain evidence="4">Ar21-2</strain>
    </source>
</reference>
<dbReference type="Pfam" id="PF20231">
    <property type="entry name" value="DUF6589"/>
    <property type="match status" value="1"/>
</dbReference>
<dbReference type="OrthoDB" id="4743193at2759"/>
<gene>
    <name evidence="3" type="ORF">ARMGADRAFT_1079291</name>
</gene>
<accession>A0A2H3DEY4</accession>
<evidence type="ECO:0000313" key="4">
    <source>
        <dbReference type="Proteomes" id="UP000217790"/>
    </source>
</evidence>
<keyword evidence="1" id="KW-1133">Transmembrane helix</keyword>
<dbReference type="AlphaFoldDB" id="A0A2H3DEY4"/>